<dbReference type="OrthoDB" id="26282at2759"/>
<gene>
    <name evidence="7" type="ORF">GMOD_00000280</name>
</gene>
<reference evidence="7 8" key="1">
    <citation type="journal article" date="2014" name="PLoS ONE">
        <title>De novo Genome Assembly of the Fungal Plant Pathogen Pyrenophora semeniperda.</title>
        <authorList>
            <person name="Soliai M.M."/>
            <person name="Meyer S.E."/>
            <person name="Udall J.A."/>
            <person name="Elzinga D.E."/>
            <person name="Hermansen R.A."/>
            <person name="Bodily P.M."/>
            <person name="Hart A.A."/>
            <person name="Coleman C.E."/>
        </authorList>
    </citation>
    <scope>NUCLEOTIDE SEQUENCE [LARGE SCALE GENOMIC DNA]</scope>
    <source>
        <strain evidence="7 8">CCB06</strain>
        <tissue evidence="7">Mycelium</tissue>
    </source>
</reference>
<sequence>MADEAELAFLAAQQDEYDPAAGYTMNEASNGQDEYDPATTYSPHSYQSASMQPESAANSPLPAAEGENGLKPVPAQTAADNAAAPTSKRPRTVGGFVDESEDEDEESAVQPEANATLPSATGATESPQRSFTNTPNNNPNPDLQLHSALDEAPASISASVTVNEPAPFVASLPNGSTPVPDATKPGAPDVLTVPSARPSVAPAIPAPTSSFAPKPRLPQDRVGILQDRIAEDPRGDIEAWLSLIEEHRRRHKHDDAREVFERFLNVFPSAGETWVEYINFETELDELPKVELLFGRSIPSAQYLGIYSAYIDFIRRRFNLTTDQNGQNRQTVTQAYEFVLSSVGLDVHAGKLWLDYIEMLKTGPGVLGGSTWQDMQKMDTLRKAYQRAVAVPHNTTLELWRDYDKFEMSLSKATGRKQLQETSPAYMTARSAINVLDNNITRGINRTTLPKLPPAAGFDGYDDYMNQVKLWKNWIQWEKSDPLECTTDNRELYNKRVLHLYRNALMALRFWPELWYEAAEWCFENNLQAEGDKFLTDGINANPESCLLAFKKASQVEQRTDFEDGQPGIIAKGKAVREPYQRLLDTIYDLTAQVKRREEHSIACAREQFEAQKAADEAARAIAQQNADADDEDEVAAARRLKEKEDSFNGQLQAMSAGYNAQTQNLKKTLTYAWIALMRAMRRVQGKGDPKADVGGFRGIFTEARKRGKLLSEAYVASALIEHHCYQEPAAQKIFERGMKLFPEDEQFALEYIKHLIKLNDSTNARAVFETVVGKLTAKSENVHRAKSLFAFFHDYESQFGELSQITKLEQRMATLFPEDPQLHRFSQRFASPTFDPISVRHIISPRTQMRPVMPSVMPSVEEHQPMPAVPPQIMTEQQQQRYVSPGIVNPPHLNNLPVTNSPKRPLEDADEVAQPRKLARGESPLKGAAGRRLDAARRNLATAGATPVGQAPGPPPLPRGVNFLLGIIPPAHTYKETRFKADGLVALLRDVAAIPVPPGQGLPQPQRWGTTATTAQQLQSIQEKYGNGSQMAMHSPLPGANPWGV</sequence>
<feature type="region of interest" description="Disordered" evidence="5">
    <location>
        <begin position="886"/>
        <end position="932"/>
    </location>
</feature>
<dbReference type="SUPFAM" id="SSF48452">
    <property type="entry name" value="TPR-like"/>
    <property type="match status" value="2"/>
</dbReference>
<dbReference type="SMART" id="SM00386">
    <property type="entry name" value="HAT"/>
    <property type="match status" value="5"/>
</dbReference>
<keyword evidence="4" id="KW-0507">mRNA processing</keyword>
<feature type="domain" description="Suppressor of forked" evidence="6">
    <location>
        <begin position="220"/>
        <end position="841"/>
    </location>
</feature>
<dbReference type="Gene3D" id="1.25.40.10">
    <property type="entry name" value="Tetratricopeptide repeat domain"/>
    <property type="match status" value="1"/>
</dbReference>
<feature type="compositionally biased region" description="Acidic residues" evidence="5">
    <location>
        <begin position="98"/>
        <end position="107"/>
    </location>
</feature>
<comment type="subcellular location">
    <subcellularLocation>
        <location evidence="4">Nucleus</location>
    </subcellularLocation>
    <subcellularLocation>
        <location evidence="4">Cytoplasm</location>
    </subcellularLocation>
    <text evidence="4">Nucleus and/or cytoplasm.</text>
</comment>
<comment type="function">
    <text evidence="1 4">Component of the cleavage factor IA (CFIA) complex, which is involved in the endonucleolytic cleavage during polyadenylation-dependent pre-mRNA 3'-end formation.</text>
</comment>
<dbReference type="GO" id="GO:0180010">
    <property type="term" value="P:co-transcriptional mRNA 3'-end processing, cleavage and polyadenylation pathway"/>
    <property type="evidence" value="ECO:0007669"/>
    <property type="project" value="UniProtKB-UniRule"/>
</dbReference>
<dbReference type="InterPro" id="IPR008847">
    <property type="entry name" value="Suf"/>
</dbReference>
<feature type="compositionally biased region" description="Low complexity" evidence="5">
    <location>
        <begin position="75"/>
        <end position="84"/>
    </location>
</feature>
<evidence type="ECO:0000256" key="5">
    <source>
        <dbReference type="SAM" id="MobiDB-lite"/>
    </source>
</evidence>
<feature type="compositionally biased region" description="Polar residues" evidence="5">
    <location>
        <begin position="39"/>
        <end position="58"/>
    </location>
</feature>
<evidence type="ECO:0000256" key="2">
    <source>
        <dbReference type="ARBA" id="ARBA00022737"/>
    </source>
</evidence>
<organism evidence="7 8">
    <name type="scientific">Pyrenophora seminiperda CCB06</name>
    <dbReference type="NCBI Taxonomy" id="1302712"/>
    <lineage>
        <taxon>Eukaryota</taxon>
        <taxon>Fungi</taxon>
        <taxon>Dikarya</taxon>
        <taxon>Ascomycota</taxon>
        <taxon>Pezizomycotina</taxon>
        <taxon>Dothideomycetes</taxon>
        <taxon>Pleosporomycetidae</taxon>
        <taxon>Pleosporales</taxon>
        <taxon>Pleosporineae</taxon>
        <taxon>Pleosporaceae</taxon>
        <taxon>Pyrenophora</taxon>
    </lineage>
</organism>
<dbReference type="InterPro" id="IPR011990">
    <property type="entry name" value="TPR-like_helical_dom_sf"/>
</dbReference>
<dbReference type="EMBL" id="KE747824">
    <property type="protein sequence ID" value="RMZ70217.1"/>
    <property type="molecule type" value="Genomic_DNA"/>
</dbReference>
<evidence type="ECO:0000313" key="7">
    <source>
        <dbReference type="EMBL" id="RMZ70217.1"/>
    </source>
</evidence>
<accession>A0A3M7M6U5</accession>
<protein>
    <recommendedName>
        <fullName evidence="4">mRNA 3'-end-processing protein RNA14</fullName>
    </recommendedName>
</protein>
<evidence type="ECO:0000313" key="8">
    <source>
        <dbReference type="Proteomes" id="UP000265663"/>
    </source>
</evidence>
<evidence type="ECO:0000256" key="3">
    <source>
        <dbReference type="ARBA" id="ARBA00023242"/>
    </source>
</evidence>
<dbReference type="GO" id="GO:0005634">
    <property type="term" value="C:nucleus"/>
    <property type="evidence" value="ECO:0007669"/>
    <property type="project" value="UniProtKB-SubCell"/>
</dbReference>
<keyword evidence="8" id="KW-1185">Reference proteome</keyword>
<proteinExistence type="predicted"/>
<feature type="compositionally biased region" description="Low complexity" evidence="5">
    <location>
        <begin position="132"/>
        <end position="141"/>
    </location>
</feature>
<dbReference type="GO" id="GO:0003729">
    <property type="term" value="F:mRNA binding"/>
    <property type="evidence" value="ECO:0007669"/>
    <property type="project" value="TreeGrafter"/>
</dbReference>
<dbReference type="Pfam" id="PF05843">
    <property type="entry name" value="Suf"/>
    <property type="match status" value="1"/>
</dbReference>
<dbReference type="Proteomes" id="UP000265663">
    <property type="component" value="Unassembled WGS sequence"/>
</dbReference>
<dbReference type="AlphaFoldDB" id="A0A3M7M6U5"/>
<dbReference type="GO" id="GO:0005737">
    <property type="term" value="C:cytoplasm"/>
    <property type="evidence" value="ECO:0007669"/>
    <property type="project" value="UniProtKB-SubCell"/>
</dbReference>
<keyword evidence="4" id="KW-0963">Cytoplasm</keyword>
<evidence type="ECO:0000259" key="6">
    <source>
        <dbReference type="Pfam" id="PF05843"/>
    </source>
</evidence>
<feature type="compositionally biased region" description="Polar residues" evidence="5">
    <location>
        <begin position="116"/>
        <end position="131"/>
    </location>
</feature>
<evidence type="ECO:0000256" key="1">
    <source>
        <dbReference type="ARBA" id="ARBA00002863"/>
    </source>
</evidence>
<keyword evidence="2" id="KW-0677">Repeat</keyword>
<dbReference type="Gene3D" id="1.25.40.1040">
    <property type="match status" value="1"/>
</dbReference>
<dbReference type="PANTHER" id="PTHR19980">
    <property type="entry name" value="RNA CLEAVAGE STIMULATION FACTOR"/>
    <property type="match status" value="1"/>
</dbReference>
<evidence type="ECO:0000256" key="4">
    <source>
        <dbReference type="RuleBase" id="RU369035"/>
    </source>
</evidence>
<dbReference type="InterPro" id="IPR045243">
    <property type="entry name" value="Rna14-like"/>
</dbReference>
<dbReference type="InterPro" id="IPR003107">
    <property type="entry name" value="HAT"/>
</dbReference>
<keyword evidence="3 4" id="KW-0539">Nucleus</keyword>
<feature type="region of interest" description="Disordered" evidence="5">
    <location>
        <begin position="1"/>
        <end position="145"/>
    </location>
</feature>
<dbReference type="PANTHER" id="PTHR19980:SF0">
    <property type="entry name" value="CLEAVAGE STIMULATION FACTOR SUBUNIT 3"/>
    <property type="match status" value="1"/>
</dbReference>
<name>A0A3M7M6U5_9PLEO</name>